<gene>
    <name evidence="2" type="ORF">H8D96_05245</name>
</gene>
<dbReference type="InterPro" id="IPR000182">
    <property type="entry name" value="GNAT_dom"/>
</dbReference>
<dbReference type="GO" id="GO:0016747">
    <property type="term" value="F:acyltransferase activity, transferring groups other than amino-acyl groups"/>
    <property type="evidence" value="ECO:0007669"/>
    <property type="project" value="InterPro"/>
</dbReference>
<protein>
    <submittedName>
        <fullName evidence="2">GNAT family N-acetyltransferase</fullName>
    </submittedName>
</protein>
<accession>A0A8J6NZM3</accession>
<evidence type="ECO:0000313" key="3">
    <source>
        <dbReference type="Proteomes" id="UP000605201"/>
    </source>
</evidence>
<name>A0A8J6NZM3_9BACT</name>
<evidence type="ECO:0000313" key="2">
    <source>
        <dbReference type="EMBL" id="MBC8431306.1"/>
    </source>
</evidence>
<organism evidence="2 3">
    <name type="scientific">Candidatus Desulfatibia vada</name>
    <dbReference type="NCBI Taxonomy" id="2841696"/>
    <lineage>
        <taxon>Bacteria</taxon>
        <taxon>Pseudomonadati</taxon>
        <taxon>Thermodesulfobacteriota</taxon>
        <taxon>Desulfobacteria</taxon>
        <taxon>Desulfobacterales</taxon>
        <taxon>Desulfobacterales incertae sedis</taxon>
        <taxon>Candidatus Desulfatibia</taxon>
    </lineage>
</organism>
<comment type="caution">
    <text evidence="2">The sequence shown here is derived from an EMBL/GenBank/DDBJ whole genome shotgun (WGS) entry which is preliminary data.</text>
</comment>
<dbReference type="CDD" id="cd04301">
    <property type="entry name" value="NAT_SF"/>
    <property type="match status" value="1"/>
</dbReference>
<proteinExistence type="predicted"/>
<dbReference type="PROSITE" id="PS51186">
    <property type="entry name" value="GNAT"/>
    <property type="match status" value="1"/>
</dbReference>
<feature type="domain" description="N-acetyltransferase" evidence="1">
    <location>
        <begin position="19"/>
        <end position="181"/>
    </location>
</feature>
<dbReference type="SUPFAM" id="SSF55729">
    <property type="entry name" value="Acyl-CoA N-acyltransferases (Nat)"/>
    <property type="match status" value="1"/>
</dbReference>
<dbReference type="Proteomes" id="UP000605201">
    <property type="component" value="Unassembled WGS sequence"/>
</dbReference>
<dbReference type="Pfam" id="PF00583">
    <property type="entry name" value="Acetyltransf_1"/>
    <property type="match status" value="1"/>
</dbReference>
<dbReference type="InterPro" id="IPR016181">
    <property type="entry name" value="Acyl_CoA_acyltransferase"/>
</dbReference>
<sequence>MTSTHELKKTGKLKDGTKVVLRPMDKTDRRQLGDFFNRLSPSVLQYVRNDVNDPQVLDKWFAQLDYNKVFPLLALIDNKVVANASLHRVAYGWRKHLGTIRIVVDPEFHEKGLGTLMINELVDLAQEFGLEKLMVEFPLKAHAALIMFKKAGFSPRAVIEGLMKNRHGIDLDVVIMVMDVAAYAGAGRI</sequence>
<dbReference type="EMBL" id="JACNIG010000130">
    <property type="protein sequence ID" value="MBC8431306.1"/>
    <property type="molecule type" value="Genomic_DNA"/>
</dbReference>
<reference evidence="2 3" key="1">
    <citation type="submission" date="2020-08" db="EMBL/GenBank/DDBJ databases">
        <title>Bridging the membrane lipid divide: bacteria of the FCB group superphylum have the potential to synthesize archaeal ether lipids.</title>
        <authorList>
            <person name="Villanueva L."/>
            <person name="Von Meijenfeldt F.A.B."/>
            <person name="Westbye A.B."/>
            <person name="Yadav S."/>
            <person name="Hopmans E.C."/>
            <person name="Dutilh B.E."/>
            <person name="Sinninghe Damste J.S."/>
        </authorList>
    </citation>
    <scope>NUCLEOTIDE SEQUENCE [LARGE SCALE GENOMIC DNA]</scope>
    <source>
        <strain evidence="2">NIOZ-UU17</strain>
    </source>
</reference>
<dbReference type="AlphaFoldDB" id="A0A8J6NZM3"/>
<evidence type="ECO:0000259" key="1">
    <source>
        <dbReference type="PROSITE" id="PS51186"/>
    </source>
</evidence>
<dbReference type="Gene3D" id="3.40.630.30">
    <property type="match status" value="1"/>
</dbReference>